<dbReference type="InterPro" id="IPR006073">
    <property type="entry name" value="GTP-bd"/>
</dbReference>
<name>A0A7S0C959_9STRA</name>
<dbReference type="EMBL" id="HBEL01026287">
    <property type="protein sequence ID" value="CAD8416022.1"/>
    <property type="molecule type" value="Transcribed_RNA"/>
</dbReference>
<dbReference type="SUPFAM" id="SSF52540">
    <property type="entry name" value="P-loop containing nucleoside triphosphate hydrolases"/>
    <property type="match status" value="1"/>
</dbReference>
<evidence type="ECO:0000259" key="1">
    <source>
        <dbReference type="Pfam" id="PF01926"/>
    </source>
</evidence>
<dbReference type="Gene3D" id="3.40.50.300">
    <property type="entry name" value="P-loop containing nucleotide triphosphate hydrolases"/>
    <property type="match status" value="1"/>
</dbReference>
<dbReference type="PANTHER" id="PTHR42714">
    <property type="entry name" value="TRNA MODIFICATION GTPASE GTPBP3"/>
    <property type="match status" value="1"/>
</dbReference>
<organism evidence="2">
    <name type="scientific">Proboscia inermis</name>
    <dbReference type="NCBI Taxonomy" id="420281"/>
    <lineage>
        <taxon>Eukaryota</taxon>
        <taxon>Sar</taxon>
        <taxon>Stramenopiles</taxon>
        <taxon>Ochrophyta</taxon>
        <taxon>Bacillariophyta</taxon>
        <taxon>Coscinodiscophyceae</taxon>
        <taxon>Rhizosoleniophycidae</taxon>
        <taxon>Rhizosoleniales</taxon>
        <taxon>Rhizosoleniaceae</taxon>
        <taxon>Proboscia</taxon>
    </lineage>
</organism>
<dbReference type="GO" id="GO:0005737">
    <property type="term" value="C:cytoplasm"/>
    <property type="evidence" value="ECO:0007669"/>
    <property type="project" value="TreeGrafter"/>
</dbReference>
<proteinExistence type="predicted"/>
<dbReference type="GO" id="GO:0005525">
    <property type="term" value="F:GTP binding"/>
    <property type="evidence" value="ECO:0007669"/>
    <property type="project" value="InterPro"/>
</dbReference>
<sequence>MRIWKRMTLTGRIYGAVSYPRCRKCERNVDGWVSRQCQQRGDRTGRSDVAIVGPTNAGKSSLSNLLAQRDVAIVSSIESITRDVLDTSVGTRRCRVHRHLQQHGRVVE</sequence>
<reference evidence="2" key="1">
    <citation type="submission" date="2021-01" db="EMBL/GenBank/DDBJ databases">
        <authorList>
            <person name="Corre E."/>
            <person name="Pelletier E."/>
            <person name="Niang G."/>
            <person name="Scheremetjew M."/>
            <person name="Finn R."/>
            <person name="Kale V."/>
            <person name="Holt S."/>
            <person name="Cochrane G."/>
            <person name="Meng A."/>
            <person name="Brown T."/>
            <person name="Cohen L."/>
        </authorList>
    </citation>
    <scope>NUCLEOTIDE SEQUENCE</scope>
    <source>
        <strain evidence="2">CCAP1064/1</strain>
    </source>
</reference>
<dbReference type="InterPro" id="IPR027417">
    <property type="entry name" value="P-loop_NTPase"/>
</dbReference>
<dbReference type="GO" id="GO:0002098">
    <property type="term" value="P:tRNA wobble uridine modification"/>
    <property type="evidence" value="ECO:0007669"/>
    <property type="project" value="TreeGrafter"/>
</dbReference>
<dbReference type="Pfam" id="PF01926">
    <property type="entry name" value="MMR_HSR1"/>
    <property type="match status" value="1"/>
</dbReference>
<protein>
    <recommendedName>
        <fullName evidence="1">G domain-containing protein</fullName>
    </recommendedName>
</protein>
<evidence type="ECO:0000313" key="2">
    <source>
        <dbReference type="EMBL" id="CAD8416022.1"/>
    </source>
</evidence>
<gene>
    <name evidence="2" type="ORF">PINE0816_LOCUS12157</name>
</gene>
<accession>A0A7S0C959</accession>
<feature type="domain" description="G" evidence="1">
    <location>
        <begin position="48"/>
        <end position="90"/>
    </location>
</feature>
<dbReference type="PANTHER" id="PTHR42714:SF2">
    <property type="entry name" value="TRNA MODIFICATION GTPASE GTPBP3, MITOCHONDRIAL"/>
    <property type="match status" value="1"/>
</dbReference>
<dbReference type="AlphaFoldDB" id="A0A7S0C959"/>
<dbReference type="GO" id="GO:0030488">
    <property type="term" value="P:tRNA methylation"/>
    <property type="evidence" value="ECO:0007669"/>
    <property type="project" value="TreeGrafter"/>
</dbReference>